<reference evidence="2" key="1">
    <citation type="submission" date="2020-02" db="EMBL/GenBank/DDBJ databases">
        <authorList>
            <person name="Scholz U."/>
            <person name="Mascher M."/>
            <person name="Fiebig A."/>
        </authorList>
    </citation>
    <scope>NUCLEOTIDE SEQUENCE</scope>
</reference>
<dbReference type="PANTHER" id="PTHR31374:SF203">
    <property type="entry name" value="AUXIN-RESPONSIVE PROTEIN SAUR71-LIKE"/>
    <property type="match status" value="1"/>
</dbReference>
<dbReference type="Pfam" id="PF02519">
    <property type="entry name" value="Auxin_inducible"/>
    <property type="match status" value="1"/>
</dbReference>
<proteinExistence type="inferred from homology"/>
<dbReference type="AlphaFoldDB" id="A0A7I8LJ14"/>
<comment type="similarity">
    <text evidence="1">Belongs to the ARG7 family.</text>
</comment>
<evidence type="ECO:0000256" key="1">
    <source>
        <dbReference type="ARBA" id="ARBA00006974"/>
    </source>
</evidence>
<gene>
    <name evidence="2" type="ORF">SI8410_16019986</name>
</gene>
<keyword evidence="3" id="KW-1185">Reference proteome</keyword>
<evidence type="ECO:0000313" key="2">
    <source>
        <dbReference type="EMBL" id="CAA7409308.1"/>
    </source>
</evidence>
<dbReference type="InterPro" id="IPR003676">
    <property type="entry name" value="SAUR_fam"/>
</dbReference>
<name>A0A7I8LJ14_SPIIN</name>
<dbReference type="EMBL" id="LR746279">
    <property type="protein sequence ID" value="CAA7409308.1"/>
    <property type="molecule type" value="Genomic_DNA"/>
</dbReference>
<accession>A0A7I8LJ14</accession>
<dbReference type="OrthoDB" id="762405at2759"/>
<sequence length="158" mass="17525">MKMVKLKRFVRRWRPLSFRRHSAAVGDISGASGLLRRVPAGFLAVYVGPERRRFVIPTRFLTFPVFSSLLTRAEEEFGFSAGGGLALPCAAEFFRRVLEILDSDEARFRDLALEGFVELSGLAGPETFDLPSARCRQAATFPAPPPSPLLLLQQKTSV</sequence>
<dbReference type="GO" id="GO:0009733">
    <property type="term" value="P:response to auxin"/>
    <property type="evidence" value="ECO:0007669"/>
    <property type="project" value="InterPro"/>
</dbReference>
<protein>
    <submittedName>
        <fullName evidence="2">Uncharacterized protein</fullName>
    </submittedName>
</protein>
<evidence type="ECO:0000313" key="3">
    <source>
        <dbReference type="Proteomes" id="UP000663760"/>
    </source>
</evidence>
<dbReference type="PANTHER" id="PTHR31374">
    <property type="entry name" value="AUXIN-INDUCED PROTEIN-LIKE-RELATED"/>
    <property type="match status" value="1"/>
</dbReference>
<dbReference type="Proteomes" id="UP000663760">
    <property type="component" value="Chromosome 16"/>
</dbReference>
<organism evidence="2 3">
    <name type="scientific">Spirodela intermedia</name>
    <name type="common">Intermediate duckweed</name>
    <dbReference type="NCBI Taxonomy" id="51605"/>
    <lineage>
        <taxon>Eukaryota</taxon>
        <taxon>Viridiplantae</taxon>
        <taxon>Streptophyta</taxon>
        <taxon>Embryophyta</taxon>
        <taxon>Tracheophyta</taxon>
        <taxon>Spermatophyta</taxon>
        <taxon>Magnoliopsida</taxon>
        <taxon>Liliopsida</taxon>
        <taxon>Araceae</taxon>
        <taxon>Lemnoideae</taxon>
        <taxon>Spirodela</taxon>
    </lineage>
</organism>